<feature type="compositionally biased region" description="Polar residues" evidence="1">
    <location>
        <begin position="287"/>
        <end position="299"/>
    </location>
</feature>
<dbReference type="RefSeq" id="XP_047755446.1">
    <property type="nucleotide sequence ID" value="XM_047899394.1"/>
</dbReference>
<dbReference type="EMBL" id="CP090163">
    <property type="protein sequence ID" value="UJO11080.1"/>
    <property type="molecule type" value="Genomic_DNA"/>
</dbReference>
<dbReference type="KEGG" id="ffu:CLAFUR5_00246"/>
<dbReference type="AlphaFoldDB" id="A0A9Q8L554"/>
<feature type="region of interest" description="Disordered" evidence="1">
    <location>
        <begin position="53"/>
        <end position="140"/>
    </location>
</feature>
<keyword evidence="3" id="KW-1185">Reference proteome</keyword>
<accession>A0A9Q8L554</accession>
<evidence type="ECO:0000256" key="1">
    <source>
        <dbReference type="SAM" id="MobiDB-lite"/>
    </source>
</evidence>
<evidence type="ECO:0000313" key="3">
    <source>
        <dbReference type="Proteomes" id="UP000756132"/>
    </source>
</evidence>
<name>A0A9Q8L554_PASFU</name>
<feature type="compositionally biased region" description="Low complexity" evidence="1">
    <location>
        <begin position="434"/>
        <end position="458"/>
    </location>
</feature>
<feature type="compositionally biased region" description="Basic and acidic residues" evidence="1">
    <location>
        <begin position="462"/>
        <end position="472"/>
    </location>
</feature>
<gene>
    <name evidence="2" type="ORF">CLAFUR5_00246</name>
</gene>
<feature type="compositionally biased region" description="Basic and acidic residues" evidence="1">
    <location>
        <begin position="53"/>
        <end position="70"/>
    </location>
</feature>
<reference evidence="2" key="1">
    <citation type="submission" date="2021-12" db="EMBL/GenBank/DDBJ databases">
        <authorList>
            <person name="Zaccaron A."/>
            <person name="Stergiopoulos I."/>
        </authorList>
    </citation>
    <scope>NUCLEOTIDE SEQUENCE</scope>
    <source>
        <strain evidence="2">Race5_Kim</strain>
    </source>
</reference>
<dbReference type="OrthoDB" id="5425130at2759"/>
<feature type="compositionally biased region" description="Polar residues" evidence="1">
    <location>
        <begin position="101"/>
        <end position="134"/>
    </location>
</feature>
<reference evidence="2" key="2">
    <citation type="journal article" date="2022" name="Microb. Genom.">
        <title>A chromosome-scale genome assembly of the tomato pathogen Cladosporium fulvum reveals a compartmentalized genome architecture and the presence of a dispensable chromosome.</title>
        <authorList>
            <person name="Zaccaron A.Z."/>
            <person name="Chen L.H."/>
            <person name="Samaras A."/>
            <person name="Stergiopoulos I."/>
        </authorList>
    </citation>
    <scope>NUCLEOTIDE SEQUENCE</scope>
    <source>
        <strain evidence="2">Race5_Kim</strain>
    </source>
</reference>
<protein>
    <submittedName>
        <fullName evidence="2">Uncharacterized protein</fullName>
    </submittedName>
</protein>
<evidence type="ECO:0000313" key="2">
    <source>
        <dbReference type="EMBL" id="UJO11080.1"/>
    </source>
</evidence>
<organism evidence="2 3">
    <name type="scientific">Passalora fulva</name>
    <name type="common">Tomato leaf mold</name>
    <name type="synonym">Cladosporium fulvum</name>
    <dbReference type="NCBI Taxonomy" id="5499"/>
    <lineage>
        <taxon>Eukaryota</taxon>
        <taxon>Fungi</taxon>
        <taxon>Dikarya</taxon>
        <taxon>Ascomycota</taxon>
        <taxon>Pezizomycotina</taxon>
        <taxon>Dothideomycetes</taxon>
        <taxon>Dothideomycetidae</taxon>
        <taxon>Mycosphaerellales</taxon>
        <taxon>Mycosphaerellaceae</taxon>
        <taxon>Fulvia</taxon>
    </lineage>
</organism>
<proteinExistence type="predicted"/>
<dbReference type="GeneID" id="71980124"/>
<feature type="compositionally biased region" description="Basic and acidic residues" evidence="1">
    <location>
        <begin position="361"/>
        <end position="382"/>
    </location>
</feature>
<dbReference type="Proteomes" id="UP000756132">
    <property type="component" value="Chromosome 1"/>
</dbReference>
<feature type="compositionally biased region" description="Polar residues" evidence="1">
    <location>
        <begin position="174"/>
        <end position="183"/>
    </location>
</feature>
<sequence>MAVRAQHDRLQSSTRLDIVTTMLGPRRSAGDVSKQNARMFGLRHDSLLSSVDDRHSRRLAEQAPVRHDITPRTSRKPVAPSGRYGVSAREKELPPMPSAAVEQQQNASTPPTTKACSPRSSPPSKLTLHSSNGFTALPSPDLKQRICDTRANSTATLIQVPLDSREPISPTPTTPWTMGNKPSSIGGGSPTPDDESNHSVIRTHTRRGSKQHVSRKGSFGNVFKRIDSKSPLPRDVTNSVMSILHPSGTHKKTDSCALEDDAADESAPANPFLDQPEHHDTRYPDSSKVNSTSTTTMTESKAELPLSAGTTIRHHRSEDRLHSSRSQLDGADDTKDLPPLPPSEDEVLSPTLPAPSPLPEDSPHKYGLRDKIDTPEPPKEAVQELSVAKMRRKSSGLEIFNEAKSLQSAQSFLNGLSTARRRAESQIEMRTTDMTDSAYTTTTSGTTRPASSHPSSSHARSKYKDSDGRREGKQIKSSGFAYCRPLTLAQTKCWRGHNKLLPSRNKHAPVECAVCHIDHDGDHFSCSWCAIRMCIYCRKDFAARGMVALKERIRKAELGDAEDSATSSSESLPVLMVTPSTSFE</sequence>
<feature type="compositionally biased region" description="Basic residues" evidence="1">
    <location>
        <begin position="201"/>
        <end position="215"/>
    </location>
</feature>
<feature type="region of interest" description="Disordered" evidence="1">
    <location>
        <begin position="164"/>
        <end position="385"/>
    </location>
</feature>
<feature type="compositionally biased region" description="Basic and acidic residues" evidence="1">
    <location>
        <begin position="275"/>
        <end position="285"/>
    </location>
</feature>
<feature type="compositionally biased region" description="Basic and acidic residues" evidence="1">
    <location>
        <begin position="423"/>
        <end position="433"/>
    </location>
</feature>
<feature type="region of interest" description="Disordered" evidence="1">
    <location>
        <begin position="423"/>
        <end position="472"/>
    </location>
</feature>